<dbReference type="AlphaFoldDB" id="A0A0V7ZU49"/>
<evidence type="ECO:0000313" key="3">
    <source>
        <dbReference type="EMBL" id="KST68823.1"/>
    </source>
</evidence>
<proteinExistence type="predicted"/>
<dbReference type="Proteomes" id="UP000053372">
    <property type="component" value="Unassembled WGS sequence"/>
</dbReference>
<keyword evidence="1" id="KW-1133">Transmembrane helix</keyword>
<keyword evidence="1" id="KW-0812">Transmembrane</keyword>
<comment type="caution">
    <text evidence="2">The sequence shown here is derived from an EMBL/GenBank/DDBJ whole genome shotgun (WGS) entry which is preliminary data.</text>
</comment>
<dbReference type="EMBL" id="LMTZ01000045">
    <property type="protein sequence ID" value="KST68823.1"/>
    <property type="molecule type" value="Genomic_DNA"/>
</dbReference>
<sequence>MNTPSHFLMTAGLDKVLKRVPIVKSAFLLGSVAPDIALWMLSIGGIIYYHLILGWSMGDTFRLMFDELYFHHPLWLGLCNLLHSPILLLSGLAIAFPKRKHIGSWERWFFWFLLACLFHTTVDIFTHADDGPLLFFPFEWSIRFNSPISYWDPRYYGREFAVFELILDLMLLVYLLYWRVTQFIHNKKWGRNSRK</sequence>
<accession>A0A0V7ZU49</accession>
<dbReference type="InterPro" id="IPR007404">
    <property type="entry name" value="YdjM-like"/>
</dbReference>
<keyword evidence="4" id="KW-1185">Reference proteome</keyword>
<dbReference type="EMBL" id="LMTZ01000077">
    <property type="protein sequence ID" value="KST68160.1"/>
    <property type="molecule type" value="Genomic_DNA"/>
</dbReference>
<gene>
    <name evidence="2" type="ORF">BC008_32585</name>
    <name evidence="3" type="ORF">BC008_34270</name>
</gene>
<feature type="transmembrane region" description="Helical" evidence="1">
    <location>
        <begin position="160"/>
        <end position="178"/>
    </location>
</feature>
<evidence type="ECO:0000313" key="4">
    <source>
        <dbReference type="Proteomes" id="UP000053372"/>
    </source>
</evidence>
<dbReference type="RefSeq" id="WP_027843216.1">
    <property type="nucleotide sequence ID" value="NZ_LMTZ01000045.1"/>
</dbReference>
<name>A0A0V7ZU49_9CYAN</name>
<dbReference type="Pfam" id="PF04307">
    <property type="entry name" value="YdjM"/>
    <property type="match status" value="1"/>
</dbReference>
<protein>
    <submittedName>
        <fullName evidence="2">Uncharacterized protein</fullName>
    </submittedName>
</protein>
<keyword evidence="1" id="KW-0472">Membrane</keyword>
<evidence type="ECO:0000313" key="2">
    <source>
        <dbReference type="EMBL" id="KST68160.1"/>
    </source>
</evidence>
<feature type="transmembrane region" description="Helical" evidence="1">
    <location>
        <begin position="27"/>
        <end position="52"/>
    </location>
</feature>
<feature type="transmembrane region" description="Helical" evidence="1">
    <location>
        <begin position="108"/>
        <end position="128"/>
    </location>
</feature>
<organism evidence="2 4">
    <name type="scientific">Mastigocoleus testarum BC008</name>
    <dbReference type="NCBI Taxonomy" id="371196"/>
    <lineage>
        <taxon>Bacteria</taxon>
        <taxon>Bacillati</taxon>
        <taxon>Cyanobacteriota</taxon>
        <taxon>Cyanophyceae</taxon>
        <taxon>Nostocales</taxon>
        <taxon>Hapalosiphonaceae</taxon>
        <taxon>Mastigocoleus</taxon>
    </lineage>
</organism>
<reference evidence="2 4" key="1">
    <citation type="journal article" date="2015" name="Genome Announc.">
        <title>Draft Genome of the Euendolithic (true boring) Cyanobacterium Mastigocoleus testarum strain BC008.</title>
        <authorList>
            <person name="Guida B.S."/>
            <person name="Garcia-Pichel F."/>
        </authorList>
    </citation>
    <scope>NUCLEOTIDE SEQUENCE [LARGE SCALE GENOMIC DNA]</scope>
    <source>
        <strain evidence="2 4">BC008</strain>
    </source>
</reference>
<feature type="transmembrane region" description="Helical" evidence="1">
    <location>
        <begin position="72"/>
        <end position="96"/>
    </location>
</feature>
<dbReference type="OrthoDB" id="7631418at2"/>
<evidence type="ECO:0000256" key="1">
    <source>
        <dbReference type="SAM" id="Phobius"/>
    </source>
</evidence>